<accession>A0A0S1SWA2</accession>
<dbReference type="Pfam" id="PF22811">
    <property type="entry name" value="Zn_ribbon_NrdR"/>
    <property type="match status" value="1"/>
</dbReference>
<keyword evidence="1 7" id="KW-0678">Repressor</keyword>
<evidence type="ECO:0000313" key="10">
    <source>
        <dbReference type="Proteomes" id="UP000069135"/>
    </source>
</evidence>
<evidence type="ECO:0000313" key="9">
    <source>
        <dbReference type="EMBL" id="ALM13674.1"/>
    </source>
</evidence>
<dbReference type="HAMAP" id="MF_00440">
    <property type="entry name" value="NrdR"/>
    <property type="match status" value="1"/>
</dbReference>
<dbReference type="PATRIC" id="fig|1735161.3.peg.989"/>
<dbReference type="Pfam" id="PF03477">
    <property type="entry name" value="ATP-cone"/>
    <property type="match status" value="1"/>
</dbReference>
<evidence type="ECO:0000256" key="4">
    <source>
        <dbReference type="ARBA" id="ARBA00023015"/>
    </source>
</evidence>
<dbReference type="InterPro" id="IPR003796">
    <property type="entry name" value="RNR_NrdR-like"/>
</dbReference>
<dbReference type="Proteomes" id="UP000069135">
    <property type="component" value="Chromosome"/>
</dbReference>
<dbReference type="GO" id="GO:0003677">
    <property type="term" value="F:DNA binding"/>
    <property type="evidence" value="ECO:0007669"/>
    <property type="project" value="UniProtKB-KW"/>
</dbReference>
<evidence type="ECO:0000256" key="7">
    <source>
        <dbReference type="HAMAP-Rule" id="MF_00440"/>
    </source>
</evidence>
<dbReference type="PANTHER" id="PTHR30455">
    <property type="entry name" value="TRANSCRIPTIONAL REPRESSOR NRDR"/>
    <property type="match status" value="1"/>
</dbReference>
<reference evidence="10" key="1">
    <citation type="submission" date="2015-10" db="EMBL/GenBank/DDBJ databases">
        <title>Analysis of five complete genome sequences for members of the class Peribacteria in the recently recognized Peregrinibacteria bacterial phylum.</title>
        <authorList>
            <person name="Anantharaman K."/>
            <person name="Brown C.T."/>
            <person name="Burstein D."/>
            <person name="Castelle C.J."/>
            <person name="Probst A.J."/>
            <person name="Thomas B.C."/>
            <person name="Williams K.H."/>
            <person name="Banfield J.F."/>
        </authorList>
    </citation>
    <scope>NUCLEOTIDE SEQUENCE [LARGE SCALE GENOMIC DNA]</scope>
</reference>
<keyword evidence="7" id="KW-0479">Metal-binding</keyword>
<keyword evidence="5 7" id="KW-0238">DNA-binding</keyword>
<dbReference type="InterPro" id="IPR055173">
    <property type="entry name" value="NrdR-like_N"/>
</dbReference>
<evidence type="ECO:0000256" key="3">
    <source>
        <dbReference type="ARBA" id="ARBA00022840"/>
    </source>
</evidence>
<keyword evidence="7" id="KW-0863">Zinc-finger</keyword>
<accession>A0A0S1SMA8</accession>
<evidence type="ECO:0000259" key="8">
    <source>
        <dbReference type="PROSITE" id="PS51161"/>
    </source>
</evidence>
<accession>A0A0S1STF4</accession>
<dbReference type="InterPro" id="IPR005144">
    <property type="entry name" value="ATP-cone_dom"/>
</dbReference>
<dbReference type="STRING" id="1735162.PeribacterB2_1011"/>
<reference evidence="9 10" key="2">
    <citation type="journal article" date="2016" name="PeerJ">
        <title>Analysis of five complete genome sequences for members of the class Peribacteria in the recently recognized Peregrinibacteria bacterial phylum.</title>
        <authorList>
            <person name="Anantharaman K."/>
            <person name="Brown C.T."/>
            <person name="Burstein D."/>
            <person name="Castelle C.J."/>
            <person name="Probst A.J."/>
            <person name="Thomas B.C."/>
            <person name="Williams K.H."/>
            <person name="Banfield J.F."/>
        </authorList>
    </citation>
    <scope>NUCLEOTIDE SEQUENCE [LARGE SCALE GENOMIC DNA]</scope>
    <source>
        <strain evidence="9">RIFOXYD1_FULL_PER-ii_59_16</strain>
    </source>
</reference>
<evidence type="ECO:0000256" key="2">
    <source>
        <dbReference type="ARBA" id="ARBA00022741"/>
    </source>
</evidence>
<comment type="function">
    <text evidence="7">Negatively regulates transcription of bacterial ribonucleotide reductase nrd genes and operons by binding to NrdR-boxes.</text>
</comment>
<dbReference type="KEGG" id="prf:PeribacterA2_1009"/>
<dbReference type="GO" id="GO:0005524">
    <property type="term" value="F:ATP binding"/>
    <property type="evidence" value="ECO:0007669"/>
    <property type="project" value="UniProtKB-UniRule"/>
</dbReference>
<evidence type="ECO:0000256" key="6">
    <source>
        <dbReference type="ARBA" id="ARBA00023163"/>
    </source>
</evidence>
<name>A0A0S1SWA2_9BACT</name>
<dbReference type="AlphaFoldDB" id="A0A0S1SWA2"/>
<feature type="domain" description="ATP-cone" evidence="8">
    <location>
        <begin position="49"/>
        <end position="138"/>
    </location>
</feature>
<dbReference type="EMBL" id="CP013065">
    <property type="protein sequence ID" value="ALM13674.1"/>
    <property type="molecule type" value="Genomic_DNA"/>
</dbReference>
<organism evidence="9 10">
    <name type="scientific">Candidatus Peribacter riflensis</name>
    <dbReference type="NCBI Taxonomy" id="1735162"/>
    <lineage>
        <taxon>Bacteria</taxon>
        <taxon>Candidatus Peregrinibacteriota</taxon>
        <taxon>Candidatus Peribacteria</taxon>
        <taxon>Candidatus Peribacterales</taxon>
        <taxon>Candidatus Peribacteraceae</taxon>
        <taxon>Candidatus Peribacter</taxon>
    </lineage>
</organism>
<dbReference type="GO" id="GO:0008270">
    <property type="term" value="F:zinc ion binding"/>
    <property type="evidence" value="ECO:0007669"/>
    <property type="project" value="UniProtKB-UniRule"/>
</dbReference>
<dbReference type="PANTHER" id="PTHR30455:SF2">
    <property type="entry name" value="TRANSCRIPTIONAL REPRESSOR NRDR"/>
    <property type="match status" value="1"/>
</dbReference>
<comment type="cofactor">
    <cofactor evidence="7">
        <name>Zn(2+)</name>
        <dbReference type="ChEBI" id="CHEBI:29105"/>
    </cofactor>
    <text evidence="7">Binds 1 zinc ion.</text>
</comment>
<keyword evidence="4 7" id="KW-0805">Transcription regulation</keyword>
<keyword evidence="3 7" id="KW-0067">ATP-binding</keyword>
<gene>
    <name evidence="7" type="primary">nrdR</name>
    <name evidence="9" type="ORF">PeribacterD1_1009</name>
</gene>
<proteinExistence type="inferred from homology"/>
<keyword evidence="7" id="KW-0862">Zinc</keyword>
<feature type="zinc finger region" evidence="7">
    <location>
        <begin position="3"/>
        <end position="34"/>
    </location>
</feature>
<dbReference type="GO" id="GO:0045892">
    <property type="term" value="P:negative regulation of DNA-templated transcription"/>
    <property type="evidence" value="ECO:0007669"/>
    <property type="project" value="UniProtKB-UniRule"/>
</dbReference>
<dbReference type="PROSITE" id="PS51161">
    <property type="entry name" value="ATP_CONE"/>
    <property type="match status" value="1"/>
</dbReference>
<evidence type="ECO:0000256" key="1">
    <source>
        <dbReference type="ARBA" id="ARBA00022491"/>
    </source>
</evidence>
<evidence type="ECO:0000256" key="5">
    <source>
        <dbReference type="ARBA" id="ARBA00023125"/>
    </source>
</evidence>
<sequence>MYCPRCKAEDTAVIDSRLAEEGRAIRRRRECPKCNHRFTTFERQELSHLIVVKRDGTREPYSRSKLERGIWLACTKRPVSQEKIDRLLGKLEEKWGGNRREVSSSTIGTDVMRELKKLDTVAYIRFASVHREFKDVVEFKKELGQLLK</sequence>
<accession>A0A0S1SMG9</accession>
<keyword evidence="2 7" id="KW-0547">Nucleotide-binding</keyword>
<protein>
    <recommendedName>
        <fullName evidence="7">Transcriptional repressor NrdR</fullName>
    </recommendedName>
</protein>
<dbReference type="NCBIfam" id="TIGR00244">
    <property type="entry name" value="transcriptional regulator NrdR"/>
    <property type="match status" value="1"/>
</dbReference>
<comment type="similarity">
    <text evidence="7">Belongs to the NrdR family.</text>
</comment>
<accession>A0A0S1SKG3</accession>
<keyword evidence="6 7" id="KW-0804">Transcription</keyword>